<protein>
    <submittedName>
        <fullName evidence="2">Transcription regulator ARID family</fullName>
    </submittedName>
</protein>
<dbReference type="InterPro" id="IPR001606">
    <property type="entry name" value="ARID_dom"/>
</dbReference>
<accession>A0A9K3HJS4</accession>
<dbReference type="Pfam" id="PF01388">
    <property type="entry name" value="ARID"/>
    <property type="match status" value="1"/>
</dbReference>
<evidence type="ECO:0000259" key="1">
    <source>
        <dbReference type="Pfam" id="PF01388"/>
    </source>
</evidence>
<dbReference type="SUPFAM" id="SSF46774">
    <property type="entry name" value="ARID-like"/>
    <property type="match status" value="1"/>
</dbReference>
<dbReference type="Gramene" id="mRNA:HanXRQr2_Chr12g0561171">
    <property type="protein sequence ID" value="mRNA:HanXRQr2_Chr12g0561171"/>
    <property type="gene ID" value="HanXRQr2_Chr12g0561171"/>
</dbReference>
<dbReference type="Proteomes" id="UP000215914">
    <property type="component" value="Unassembled WGS sequence"/>
</dbReference>
<comment type="caution">
    <text evidence="2">The sequence shown here is derived from an EMBL/GenBank/DDBJ whole genome shotgun (WGS) entry which is preliminary data.</text>
</comment>
<dbReference type="GO" id="GO:0003677">
    <property type="term" value="F:DNA binding"/>
    <property type="evidence" value="ECO:0007669"/>
    <property type="project" value="InterPro"/>
</dbReference>
<sequence length="143" mass="17106">MPSMLWVRNLRRYIRSDASLGSEARMEHETRRILLNMYKEKHCKSAEASIIPSFYKKVYEAVLRYRERFTTKFDRLVNRFLKNFVITSEDKPISSKTEVCKDVELFELYMLVEMNGRFKRTSDRNLWPFIAHDMGFDGIKGFS</sequence>
<gene>
    <name evidence="2" type="ORF">HanXRQr2_Chr12g0561171</name>
</gene>
<reference evidence="2" key="1">
    <citation type="journal article" date="2017" name="Nature">
        <title>The sunflower genome provides insights into oil metabolism, flowering and Asterid evolution.</title>
        <authorList>
            <person name="Badouin H."/>
            <person name="Gouzy J."/>
            <person name="Grassa C.J."/>
            <person name="Murat F."/>
            <person name="Staton S.E."/>
            <person name="Cottret L."/>
            <person name="Lelandais-Briere C."/>
            <person name="Owens G.L."/>
            <person name="Carrere S."/>
            <person name="Mayjonade B."/>
            <person name="Legrand L."/>
            <person name="Gill N."/>
            <person name="Kane N.C."/>
            <person name="Bowers J.E."/>
            <person name="Hubner S."/>
            <person name="Bellec A."/>
            <person name="Berard A."/>
            <person name="Berges H."/>
            <person name="Blanchet N."/>
            <person name="Boniface M.C."/>
            <person name="Brunel D."/>
            <person name="Catrice O."/>
            <person name="Chaidir N."/>
            <person name="Claudel C."/>
            <person name="Donnadieu C."/>
            <person name="Faraut T."/>
            <person name="Fievet G."/>
            <person name="Helmstetter N."/>
            <person name="King M."/>
            <person name="Knapp S.J."/>
            <person name="Lai Z."/>
            <person name="Le Paslier M.C."/>
            <person name="Lippi Y."/>
            <person name="Lorenzon L."/>
            <person name="Mandel J.R."/>
            <person name="Marage G."/>
            <person name="Marchand G."/>
            <person name="Marquand E."/>
            <person name="Bret-Mestries E."/>
            <person name="Morien E."/>
            <person name="Nambeesan S."/>
            <person name="Nguyen T."/>
            <person name="Pegot-Espagnet P."/>
            <person name="Pouilly N."/>
            <person name="Raftis F."/>
            <person name="Sallet E."/>
            <person name="Schiex T."/>
            <person name="Thomas J."/>
            <person name="Vandecasteele C."/>
            <person name="Vares D."/>
            <person name="Vear F."/>
            <person name="Vautrin S."/>
            <person name="Crespi M."/>
            <person name="Mangin B."/>
            <person name="Burke J.M."/>
            <person name="Salse J."/>
            <person name="Munos S."/>
            <person name="Vincourt P."/>
            <person name="Rieseberg L.H."/>
            <person name="Langlade N.B."/>
        </authorList>
    </citation>
    <scope>NUCLEOTIDE SEQUENCE</scope>
    <source>
        <tissue evidence="2">Leaves</tissue>
    </source>
</reference>
<dbReference type="AlphaFoldDB" id="A0A9K3HJS4"/>
<dbReference type="Gene3D" id="1.10.150.60">
    <property type="entry name" value="ARID DNA-binding domain"/>
    <property type="match status" value="1"/>
</dbReference>
<dbReference type="EMBL" id="MNCJ02000327">
    <property type="protein sequence ID" value="KAF5779576.1"/>
    <property type="molecule type" value="Genomic_DNA"/>
</dbReference>
<keyword evidence="3" id="KW-1185">Reference proteome</keyword>
<feature type="domain" description="ARID" evidence="1">
    <location>
        <begin position="99"/>
        <end position="137"/>
    </location>
</feature>
<evidence type="ECO:0000313" key="2">
    <source>
        <dbReference type="EMBL" id="KAF5779576.1"/>
    </source>
</evidence>
<evidence type="ECO:0000313" key="3">
    <source>
        <dbReference type="Proteomes" id="UP000215914"/>
    </source>
</evidence>
<name>A0A9K3HJS4_HELAN</name>
<organism evidence="2 3">
    <name type="scientific">Helianthus annuus</name>
    <name type="common">Common sunflower</name>
    <dbReference type="NCBI Taxonomy" id="4232"/>
    <lineage>
        <taxon>Eukaryota</taxon>
        <taxon>Viridiplantae</taxon>
        <taxon>Streptophyta</taxon>
        <taxon>Embryophyta</taxon>
        <taxon>Tracheophyta</taxon>
        <taxon>Spermatophyta</taxon>
        <taxon>Magnoliopsida</taxon>
        <taxon>eudicotyledons</taxon>
        <taxon>Gunneridae</taxon>
        <taxon>Pentapetalae</taxon>
        <taxon>asterids</taxon>
        <taxon>campanulids</taxon>
        <taxon>Asterales</taxon>
        <taxon>Asteraceae</taxon>
        <taxon>Asteroideae</taxon>
        <taxon>Heliantheae alliance</taxon>
        <taxon>Heliantheae</taxon>
        <taxon>Helianthus</taxon>
    </lineage>
</organism>
<proteinExistence type="predicted"/>
<reference evidence="2" key="2">
    <citation type="submission" date="2020-06" db="EMBL/GenBank/DDBJ databases">
        <title>Helianthus annuus Genome sequencing and assembly Release 2.</title>
        <authorList>
            <person name="Gouzy J."/>
            <person name="Langlade N."/>
            <person name="Munos S."/>
        </authorList>
    </citation>
    <scope>NUCLEOTIDE SEQUENCE</scope>
    <source>
        <tissue evidence="2">Leaves</tissue>
    </source>
</reference>
<dbReference type="InterPro" id="IPR036431">
    <property type="entry name" value="ARID_dom_sf"/>
</dbReference>